<evidence type="ECO:0000313" key="5">
    <source>
        <dbReference type="EMBL" id="HIJ99290.1"/>
    </source>
</evidence>
<dbReference type="InterPro" id="IPR036401">
    <property type="entry name" value="Ribosomal_eS17_sf"/>
</dbReference>
<dbReference type="GO" id="GO:0003735">
    <property type="term" value="F:structural constituent of ribosome"/>
    <property type="evidence" value="ECO:0007669"/>
    <property type="project" value="InterPro"/>
</dbReference>
<dbReference type="SUPFAM" id="SSF116820">
    <property type="entry name" value="Rps17e-like"/>
    <property type="match status" value="1"/>
</dbReference>
<evidence type="ECO:0000313" key="6">
    <source>
        <dbReference type="Proteomes" id="UP000604391"/>
    </source>
</evidence>
<evidence type="ECO:0000256" key="1">
    <source>
        <dbReference type="ARBA" id="ARBA00010444"/>
    </source>
</evidence>
<sequence>MGRIIQTFVKRVGDELLERSPDSYSIDFDKNKVAINEIIESGRLICPSKRIRNRLAGYVSRAVVLRSK</sequence>
<proteinExistence type="inferred from homology"/>
<dbReference type="AlphaFoldDB" id="A0A832UZI9"/>
<dbReference type="Proteomes" id="UP000604391">
    <property type="component" value="Unassembled WGS sequence"/>
</dbReference>
<comment type="caution">
    <text evidence="5">The sequence shown here is derived from an EMBL/GenBank/DDBJ whole genome shotgun (WGS) entry which is preliminary data.</text>
</comment>
<keyword evidence="2 4" id="KW-0689">Ribosomal protein</keyword>
<dbReference type="GO" id="GO:1990904">
    <property type="term" value="C:ribonucleoprotein complex"/>
    <property type="evidence" value="ECO:0007669"/>
    <property type="project" value="UniProtKB-KW"/>
</dbReference>
<evidence type="ECO:0000256" key="4">
    <source>
        <dbReference type="HAMAP-Rule" id="MF_00511"/>
    </source>
</evidence>
<dbReference type="EMBL" id="DVAD01000003">
    <property type="protein sequence ID" value="HIJ99290.1"/>
    <property type="molecule type" value="Genomic_DNA"/>
</dbReference>
<dbReference type="InterPro" id="IPR001210">
    <property type="entry name" value="Ribosomal_eS17"/>
</dbReference>
<accession>A0A832UZI9</accession>
<dbReference type="Gene3D" id="1.10.60.20">
    <property type="entry name" value="Ribosomal protein S17e-like"/>
    <property type="match status" value="1"/>
</dbReference>
<dbReference type="HAMAP" id="MF_00511">
    <property type="entry name" value="Ribosomal_eS17"/>
    <property type="match status" value="1"/>
</dbReference>
<evidence type="ECO:0000256" key="2">
    <source>
        <dbReference type="ARBA" id="ARBA00022980"/>
    </source>
</evidence>
<evidence type="ECO:0000256" key="3">
    <source>
        <dbReference type="ARBA" id="ARBA00023274"/>
    </source>
</evidence>
<dbReference type="GO" id="GO:0005840">
    <property type="term" value="C:ribosome"/>
    <property type="evidence" value="ECO:0007669"/>
    <property type="project" value="UniProtKB-KW"/>
</dbReference>
<keyword evidence="3 4" id="KW-0687">Ribonucleoprotein</keyword>
<comment type="similarity">
    <text evidence="1 4">Belongs to the eukaryotic ribosomal protein eS17 family.</text>
</comment>
<dbReference type="GO" id="GO:0006412">
    <property type="term" value="P:translation"/>
    <property type="evidence" value="ECO:0007669"/>
    <property type="project" value="UniProtKB-UniRule"/>
</dbReference>
<reference evidence="5 6" key="1">
    <citation type="journal article" name="Nat. Commun.">
        <title>Undinarchaeota illuminate DPANN phylogeny and the impact of gene transfer on archaeal evolution.</title>
        <authorList>
            <person name="Dombrowski N."/>
            <person name="Williams T.A."/>
            <person name="Sun J."/>
            <person name="Woodcroft B.J."/>
            <person name="Lee J.H."/>
            <person name="Minh B.Q."/>
            <person name="Rinke C."/>
            <person name="Spang A."/>
        </authorList>
    </citation>
    <scope>NUCLEOTIDE SEQUENCE [LARGE SCALE GENOMIC DNA]</scope>
    <source>
        <strain evidence="5">MAG_bin17</strain>
    </source>
</reference>
<gene>
    <name evidence="4" type="primary">rps17e</name>
    <name evidence="5" type="ORF">H1011_00515</name>
</gene>
<protein>
    <recommendedName>
        <fullName evidence="4">Small ribosomal subunit protein eS17</fullName>
    </recommendedName>
</protein>
<keyword evidence="6" id="KW-1185">Reference proteome</keyword>
<organism evidence="5 6">
    <name type="scientific">Candidatus Undinarchaeum marinum</name>
    <dbReference type="NCBI Taxonomy" id="2756141"/>
    <lineage>
        <taxon>Archaea</taxon>
        <taxon>Candidatus Undinarchaeota</taxon>
        <taxon>Candidatus Undinarchaeia</taxon>
        <taxon>Candidatus Undinarchaeales</taxon>
        <taxon>Candidatus Undinarchaeaceae</taxon>
        <taxon>Candidatus Undinarchaeum</taxon>
    </lineage>
</organism>
<name>A0A832UZI9_9ARCH</name>
<dbReference type="Pfam" id="PF00833">
    <property type="entry name" value="Ribosomal_S17e"/>
    <property type="match status" value="1"/>
</dbReference>